<evidence type="ECO:0000313" key="1">
    <source>
        <dbReference type="EMBL" id="QBN19878.1"/>
    </source>
</evidence>
<evidence type="ECO:0008006" key="3">
    <source>
        <dbReference type="Google" id="ProtNLM"/>
    </source>
</evidence>
<proteinExistence type="predicted"/>
<dbReference type="RefSeq" id="WP_133277394.1">
    <property type="nucleotide sequence ID" value="NZ_CP037933.1"/>
</dbReference>
<reference evidence="2" key="1">
    <citation type="submission" date="2019-03" db="EMBL/GenBank/DDBJ databases">
        <title>Flavobacterium sp.</title>
        <authorList>
            <person name="Kim H."/>
        </authorList>
    </citation>
    <scope>NUCLEOTIDE SEQUENCE [LARGE SCALE GENOMIC DNA]</scope>
    <source>
        <strain evidence="2">GS13</strain>
    </source>
</reference>
<keyword evidence="2" id="KW-1185">Reference proteome</keyword>
<dbReference type="KEGG" id="fnk:E1750_14055"/>
<dbReference type="OrthoDB" id="913551at2"/>
<name>A0A4P6YCA1_9FLAO</name>
<accession>A0A4P6YCA1</accession>
<dbReference type="SUPFAM" id="SSF53756">
    <property type="entry name" value="UDP-Glycosyltransferase/glycogen phosphorylase"/>
    <property type="match status" value="1"/>
</dbReference>
<organism evidence="1 2">
    <name type="scientific">Flavobacterium nackdongense</name>
    <dbReference type="NCBI Taxonomy" id="2547394"/>
    <lineage>
        <taxon>Bacteria</taxon>
        <taxon>Pseudomonadati</taxon>
        <taxon>Bacteroidota</taxon>
        <taxon>Flavobacteriia</taxon>
        <taxon>Flavobacteriales</taxon>
        <taxon>Flavobacteriaceae</taxon>
        <taxon>Flavobacterium</taxon>
    </lineage>
</organism>
<dbReference type="AlphaFoldDB" id="A0A4P6YCA1"/>
<gene>
    <name evidence="1" type="ORF">E1750_14055</name>
</gene>
<dbReference type="EMBL" id="CP037933">
    <property type="protein sequence ID" value="QBN19878.1"/>
    <property type="molecule type" value="Genomic_DNA"/>
</dbReference>
<protein>
    <recommendedName>
        <fullName evidence="3">UDP-glycosyltransferase</fullName>
    </recommendedName>
</protein>
<dbReference type="Proteomes" id="UP000291124">
    <property type="component" value="Chromosome"/>
</dbReference>
<sequence length="462" mass="53638">MKNLGVVITDGVGFRNFILSDFISEAKNNFDTVVLYSCIPANAFQKYHLNCKIVELDQINEKFITWFFRKAKEVAHLQLHKKNNFGIQDNFNTNKTRAKNPRGYATRFIYSLTTWLHSESWILRFNKLQQLTFQNNPIGEIFSKQLKEDQIDILFFTHQRPPFIAPLIYQAEKLKIKTVSFIFSWDNLASKGRMAGNFDHYLVWSDLMQSDLLHFYQSVKPHQIDVVGTPQFEPYVLDRYKTNKDDFYKRYNLDAALPVILFTCNDSSSKNDPFYLELLADYIASNKIQANLIVRTSPADVPSRFLYLQEKYPFIKWNFPDWILTRENHAEPWTQRVPEFDDVVHLKSVLQFSDVIINVLSTIILDGFLFDKPSICPVFGNQQKGFDDALKFLDYAHLQQVEDSNAVTIVKKQADYLIAIEAVLKNPLAKINEQKKFVALEIGKPLQGTSKRIASILSQLND</sequence>
<evidence type="ECO:0000313" key="2">
    <source>
        <dbReference type="Proteomes" id="UP000291124"/>
    </source>
</evidence>